<evidence type="ECO:0000256" key="1">
    <source>
        <dbReference type="ARBA" id="ARBA00009437"/>
    </source>
</evidence>
<keyword evidence="7" id="KW-1185">Reference proteome</keyword>
<dbReference type="CDD" id="cd08422">
    <property type="entry name" value="PBP2_CrgA_like"/>
    <property type="match status" value="1"/>
</dbReference>
<dbReference type="Pfam" id="PF00126">
    <property type="entry name" value="HTH_1"/>
    <property type="match status" value="1"/>
</dbReference>
<proteinExistence type="inferred from homology"/>
<dbReference type="RefSeq" id="WP_136991798.1">
    <property type="nucleotide sequence ID" value="NZ_SZPQ01000033.1"/>
</dbReference>
<dbReference type="PROSITE" id="PS50931">
    <property type="entry name" value="HTH_LYSR"/>
    <property type="match status" value="1"/>
</dbReference>
<name>A0ABY2SGT9_9HYPH</name>
<organism evidence="6 7">
    <name type="scientific">Martelella alba</name>
    <dbReference type="NCBI Taxonomy" id="2590451"/>
    <lineage>
        <taxon>Bacteria</taxon>
        <taxon>Pseudomonadati</taxon>
        <taxon>Pseudomonadota</taxon>
        <taxon>Alphaproteobacteria</taxon>
        <taxon>Hyphomicrobiales</taxon>
        <taxon>Aurantimonadaceae</taxon>
        <taxon>Martelella</taxon>
    </lineage>
</organism>
<dbReference type="Gene3D" id="3.40.190.290">
    <property type="match status" value="1"/>
</dbReference>
<dbReference type="EMBL" id="SZPQ01000033">
    <property type="protein sequence ID" value="TKI04069.1"/>
    <property type="molecule type" value="Genomic_DNA"/>
</dbReference>
<dbReference type="Pfam" id="PF03466">
    <property type="entry name" value="LysR_substrate"/>
    <property type="match status" value="1"/>
</dbReference>
<dbReference type="InterPro" id="IPR005119">
    <property type="entry name" value="LysR_subst-bd"/>
</dbReference>
<dbReference type="InterPro" id="IPR000847">
    <property type="entry name" value="LysR_HTH_N"/>
</dbReference>
<evidence type="ECO:0000256" key="2">
    <source>
        <dbReference type="ARBA" id="ARBA00023015"/>
    </source>
</evidence>
<evidence type="ECO:0000259" key="5">
    <source>
        <dbReference type="PROSITE" id="PS50931"/>
    </source>
</evidence>
<comment type="caution">
    <text evidence="6">The sequence shown here is derived from an EMBL/GenBank/DDBJ whole genome shotgun (WGS) entry which is preliminary data.</text>
</comment>
<evidence type="ECO:0000256" key="4">
    <source>
        <dbReference type="ARBA" id="ARBA00023163"/>
    </source>
</evidence>
<dbReference type="InterPro" id="IPR036390">
    <property type="entry name" value="WH_DNA-bd_sf"/>
</dbReference>
<keyword evidence="4" id="KW-0804">Transcription</keyword>
<evidence type="ECO:0000313" key="7">
    <source>
        <dbReference type="Proteomes" id="UP000305202"/>
    </source>
</evidence>
<reference evidence="6 7" key="1">
    <citation type="submission" date="2019-04" db="EMBL/GenBank/DDBJ databases">
        <authorList>
            <person name="Li M."/>
            <person name="Gao C."/>
        </authorList>
    </citation>
    <scope>NUCLEOTIDE SEQUENCE [LARGE SCALE GENOMIC DNA]</scope>
    <source>
        <strain evidence="6 7">BGMRC 2031</strain>
    </source>
</reference>
<dbReference type="PANTHER" id="PTHR30537:SF5">
    <property type="entry name" value="HTH-TYPE TRANSCRIPTIONAL ACTIVATOR TTDR-RELATED"/>
    <property type="match status" value="1"/>
</dbReference>
<keyword evidence="2" id="KW-0805">Transcription regulation</keyword>
<feature type="domain" description="HTH lysR-type" evidence="5">
    <location>
        <begin position="1"/>
        <end position="59"/>
    </location>
</feature>
<accession>A0ABY2SGT9</accession>
<dbReference type="Proteomes" id="UP000305202">
    <property type="component" value="Unassembled WGS sequence"/>
</dbReference>
<dbReference type="SUPFAM" id="SSF46785">
    <property type="entry name" value="Winged helix' DNA-binding domain"/>
    <property type="match status" value="1"/>
</dbReference>
<gene>
    <name evidence="6" type="ORF">FCN80_19085</name>
</gene>
<dbReference type="PANTHER" id="PTHR30537">
    <property type="entry name" value="HTH-TYPE TRANSCRIPTIONAL REGULATOR"/>
    <property type="match status" value="1"/>
</dbReference>
<keyword evidence="3" id="KW-0238">DNA-binding</keyword>
<dbReference type="InterPro" id="IPR036388">
    <property type="entry name" value="WH-like_DNA-bd_sf"/>
</dbReference>
<dbReference type="SUPFAM" id="SSF53850">
    <property type="entry name" value="Periplasmic binding protein-like II"/>
    <property type="match status" value="1"/>
</dbReference>
<protein>
    <submittedName>
        <fullName evidence="6">LysR family transcriptional regulator</fullName>
    </submittedName>
</protein>
<sequence>MDRLDCDRMFVMVLELGSFAQAAERLGTSASQASKLVSRLERELGAQLFKRSTRAISPTDVGQAYYERVKSLLDAFDALDADVRHTAGAPAGRLRISAPVTFGTTRLAPVMVEFARQYPKVELDVNFSDRRVNIVDEGYDLAIRIGKLEDSSLIARRLCDIRVVTVAAQDYLASHGTPRHWRELDGHDCIVDSNFRDPLHWHFIEREKTALYRINGRLRFSNAEACLRAAVAGLGITRVPTFVAGDALRRHQVVALLRDYDSPPLGLFALYPPAQHLARKSRTFIDFLVEAFARKPEWDIEF</sequence>
<evidence type="ECO:0000256" key="3">
    <source>
        <dbReference type="ARBA" id="ARBA00023125"/>
    </source>
</evidence>
<comment type="similarity">
    <text evidence="1">Belongs to the LysR transcriptional regulatory family.</text>
</comment>
<dbReference type="InterPro" id="IPR058163">
    <property type="entry name" value="LysR-type_TF_proteobact-type"/>
</dbReference>
<dbReference type="Gene3D" id="1.10.10.10">
    <property type="entry name" value="Winged helix-like DNA-binding domain superfamily/Winged helix DNA-binding domain"/>
    <property type="match status" value="1"/>
</dbReference>
<evidence type="ECO:0000313" key="6">
    <source>
        <dbReference type="EMBL" id="TKI04069.1"/>
    </source>
</evidence>